<feature type="region of interest" description="Disordered" evidence="1">
    <location>
        <begin position="513"/>
        <end position="557"/>
    </location>
</feature>
<keyword evidence="2" id="KW-0472">Membrane</keyword>
<dbReference type="Proteomes" id="UP000322887">
    <property type="component" value="Chromosome"/>
</dbReference>
<evidence type="ECO:0000256" key="2">
    <source>
        <dbReference type="SAM" id="Phobius"/>
    </source>
</evidence>
<gene>
    <name evidence="4" type="ORF">GmarT_39770</name>
</gene>
<feature type="compositionally biased region" description="Basic and acidic residues" evidence="1">
    <location>
        <begin position="426"/>
        <end position="446"/>
    </location>
</feature>
<keyword evidence="2" id="KW-0812">Transmembrane</keyword>
<evidence type="ECO:0000256" key="1">
    <source>
        <dbReference type="SAM" id="MobiDB-lite"/>
    </source>
</evidence>
<name>A0ABX5YR28_9PLAN</name>
<evidence type="ECO:0000256" key="3">
    <source>
        <dbReference type="SAM" id="SignalP"/>
    </source>
</evidence>
<feature type="compositionally biased region" description="Basic and acidic residues" evidence="1">
    <location>
        <begin position="325"/>
        <end position="335"/>
    </location>
</feature>
<feature type="compositionally biased region" description="Polar residues" evidence="1">
    <location>
        <begin position="337"/>
        <end position="348"/>
    </location>
</feature>
<keyword evidence="2" id="KW-1133">Transmembrane helix</keyword>
<evidence type="ECO:0000313" key="5">
    <source>
        <dbReference type="Proteomes" id="UP000322887"/>
    </source>
</evidence>
<accession>A0ABX5YR28</accession>
<sequence>MKIGLLKRSLPTVYLSLVLLSCLSAGCLSQSAEMISQNKEKPAGPLVASKTSSSFNYFAQKADKSKEEVPAKVKISGTYPVDEFEDSSPIELASQATSTVQTSQGEPKSSSQRLQEPVKKPAIEVSESWRSKSLIASAKRYPAQIAKKFDQNTERVRQASSSISQGITTGIQHISNKSPVETTAVNDLASGASVAAKVEEKPDLTDSLSSAKEVDRLLAEANQQNVRAELTELAKDLHQDLDQTAPAFEDVNQEMRRFQINSIMDRARRELTQKNYEYAEFLAAQALESSYRGHVAFGLEEESPQMLLEKIKKQISLETPTEVQRVQHAEPDAKPNRGQQVPNFQFTPSRVHPLKRRAVEQPDTGKIQPKAKTGGSDELPLIVPRNLGTQPQKVQIQPRQSAVKQKTPHSGGISLEPPSFDFQPEEDNRVPRVENPRVENIEKKSTDSVSSAPTLKLELEELPDEPPAKIRLSSPEAGAEQPVTEQKKSAGPGPQLMLPKLPGVPGDLTSQVKPGRDTSAAPVNFSSKIQGARSEKTFEDLQEQRSDSERAQSQSSLTLDEIEWDLEERKTTDRAAEWWGIPTLLMIAGGAIILLLLSIIVVLLKRGASSS</sequence>
<feature type="transmembrane region" description="Helical" evidence="2">
    <location>
        <begin position="578"/>
        <end position="604"/>
    </location>
</feature>
<feature type="region of interest" description="Disordered" evidence="1">
    <location>
        <begin position="94"/>
        <end position="120"/>
    </location>
</feature>
<keyword evidence="5" id="KW-1185">Reference proteome</keyword>
<dbReference type="EMBL" id="CP042910">
    <property type="protein sequence ID" value="QEG18092.1"/>
    <property type="molecule type" value="Genomic_DNA"/>
</dbReference>
<feature type="chain" id="PRO_5047387688" evidence="3">
    <location>
        <begin position="33"/>
        <end position="611"/>
    </location>
</feature>
<proteinExistence type="predicted"/>
<evidence type="ECO:0000313" key="4">
    <source>
        <dbReference type="EMBL" id="QEG18092.1"/>
    </source>
</evidence>
<feature type="compositionally biased region" description="Polar residues" evidence="1">
    <location>
        <begin position="387"/>
        <end position="404"/>
    </location>
</feature>
<feature type="compositionally biased region" description="Basic and acidic residues" evidence="1">
    <location>
        <begin position="533"/>
        <end position="550"/>
    </location>
</feature>
<dbReference type="PROSITE" id="PS51257">
    <property type="entry name" value="PROKAR_LIPOPROTEIN"/>
    <property type="match status" value="1"/>
</dbReference>
<keyword evidence="3" id="KW-0732">Signal</keyword>
<reference evidence="4 5" key="1">
    <citation type="submission" date="2019-08" db="EMBL/GenBank/DDBJ databases">
        <title>Deep-cultivation of Planctomycetes and their phenomic and genomic characterization uncovers novel biology.</title>
        <authorList>
            <person name="Wiegand S."/>
            <person name="Jogler M."/>
            <person name="Boedeker C."/>
            <person name="Pinto D."/>
            <person name="Vollmers J."/>
            <person name="Rivas-Marin E."/>
            <person name="Kohn T."/>
            <person name="Peeters S.H."/>
            <person name="Heuer A."/>
            <person name="Rast P."/>
            <person name="Oberbeckmann S."/>
            <person name="Bunk B."/>
            <person name="Jeske O."/>
            <person name="Meyerdierks A."/>
            <person name="Storesund J.E."/>
            <person name="Kallscheuer N."/>
            <person name="Luecker S."/>
            <person name="Lage O.M."/>
            <person name="Pohl T."/>
            <person name="Merkel B.J."/>
            <person name="Hornburger P."/>
            <person name="Mueller R.-W."/>
            <person name="Bruemmer F."/>
            <person name="Labrenz M."/>
            <person name="Spormann A.M."/>
            <person name="Op den Camp H."/>
            <person name="Overmann J."/>
            <person name="Amann R."/>
            <person name="Jetten M.S.M."/>
            <person name="Mascher T."/>
            <person name="Medema M.H."/>
            <person name="Devos D.P."/>
            <person name="Kaster A.-K."/>
            <person name="Ovreas L."/>
            <person name="Rohde M."/>
            <person name="Galperin M.Y."/>
            <person name="Jogler C."/>
        </authorList>
    </citation>
    <scope>NUCLEOTIDE SEQUENCE [LARGE SCALE GENOMIC DNA]</scope>
    <source>
        <strain evidence="4 5">DSM 8797</strain>
    </source>
</reference>
<organism evidence="4 5">
    <name type="scientific">Gimesia maris</name>
    <dbReference type="NCBI Taxonomy" id="122"/>
    <lineage>
        <taxon>Bacteria</taxon>
        <taxon>Pseudomonadati</taxon>
        <taxon>Planctomycetota</taxon>
        <taxon>Planctomycetia</taxon>
        <taxon>Planctomycetales</taxon>
        <taxon>Planctomycetaceae</taxon>
        <taxon>Gimesia</taxon>
    </lineage>
</organism>
<protein>
    <submittedName>
        <fullName evidence="4">Uncharacterized protein</fullName>
    </submittedName>
</protein>
<feature type="compositionally biased region" description="Polar residues" evidence="1">
    <location>
        <begin position="94"/>
        <end position="114"/>
    </location>
</feature>
<feature type="signal peptide" evidence="3">
    <location>
        <begin position="1"/>
        <end position="32"/>
    </location>
</feature>
<feature type="region of interest" description="Disordered" evidence="1">
    <location>
        <begin position="322"/>
        <end position="499"/>
    </location>
</feature>